<evidence type="ECO:0000256" key="2">
    <source>
        <dbReference type="SAM" id="MobiDB-lite"/>
    </source>
</evidence>
<dbReference type="AlphaFoldDB" id="A0A7X4GL08"/>
<feature type="coiled-coil region" evidence="1">
    <location>
        <begin position="98"/>
        <end position="138"/>
    </location>
</feature>
<accession>A0A7X4GL08</accession>
<comment type="caution">
    <text evidence="3">The sequence shown here is derived from an EMBL/GenBank/DDBJ whole genome shotgun (WGS) entry which is preliminary data.</text>
</comment>
<evidence type="ECO:0000313" key="4">
    <source>
        <dbReference type="Proteomes" id="UP000450012"/>
    </source>
</evidence>
<dbReference type="Proteomes" id="UP000450012">
    <property type="component" value="Unassembled WGS sequence"/>
</dbReference>
<dbReference type="EMBL" id="WWCK01000001">
    <property type="protein sequence ID" value="MYM65413.1"/>
    <property type="molecule type" value="Genomic_DNA"/>
</dbReference>
<reference evidence="3 4" key="1">
    <citation type="submission" date="2019-12" db="EMBL/GenBank/DDBJ databases">
        <title>Novel species isolated from a subtropical stream in China.</title>
        <authorList>
            <person name="Lu H."/>
        </authorList>
    </citation>
    <scope>NUCLEOTIDE SEQUENCE [LARGE SCALE GENOMIC DNA]</scope>
    <source>
        <strain evidence="3 4">FT55W</strain>
    </source>
</reference>
<organism evidence="3 4">
    <name type="scientific">Duganella rivi</name>
    <dbReference type="NCBI Taxonomy" id="2666083"/>
    <lineage>
        <taxon>Bacteria</taxon>
        <taxon>Pseudomonadati</taxon>
        <taxon>Pseudomonadota</taxon>
        <taxon>Betaproteobacteria</taxon>
        <taxon>Burkholderiales</taxon>
        <taxon>Oxalobacteraceae</taxon>
        <taxon>Telluria group</taxon>
        <taxon>Duganella</taxon>
    </lineage>
</organism>
<evidence type="ECO:0000313" key="3">
    <source>
        <dbReference type="EMBL" id="MYM65413.1"/>
    </source>
</evidence>
<keyword evidence="4" id="KW-1185">Reference proteome</keyword>
<feature type="region of interest" description="Disordered" evidence="2">
    <location>
        <begin position="1"/>
        <end position="22"/>
    </location>
</feature>
<evidence type="ECO:0000256" key="1">
    <source>
        <dbReference type="SAM" id="Coils"/>
    </source>
</evidence>
<protein>
    <submittedName>
        <fullName evidence="3">Uncharacterized protein</fullName>
    </submittedName>
</protein>
<proteinExistence type="predicted"/>
<keyword evidence="1" id="KW-0175">Coiled coil</keyword>
<name>A0A7X4GL08_9BURK</name>
<dbReference type="RefSeq" id="WP_161012027.1">
    <property type="nucleotide sequence ID" value="NZ_WWCK01000001.1"/>
</dbReference>
<gene>
    <name evidence="3" type="ORF">GTP45_01020</name>
</gene>
<sequence>MTKTAAPAVEAPAVAPATTPNTKPYAINLHDYPGTVLAEAAVHMRNGYICSPDISPQFFSTNGQIAVTLVLGSPDQETIDRANKTTGHALELQEIDRQREVEAAARKMMADMQRAEAKAKLDAQIADQTNALRRLKDQAAKL</sequence>